<protein>
    <submittedName>
        <fullName evidence="1">Uncharacterized protein</fullName>
    </submittedName>
</protein>
<sequence>MLSTLLTTSLVLAIAVGAGILLAREVKVLGSSMRPQRIRVEHPPVRRRRR</sequence>
<accession>A0ABY1RX10</accession>
<comment type="caution">
    <text evidence="1">The sequence shown here is derived from an EMBL/GenBank/DDBJ whole genome shotgun (WGS) entry which is preliminary data.</text>
</comment>
<reference evidence="1 2" key="1">
    <citation type="submission" date="2017-05" db="EMBL/GenBank/DDBJ databases">
        <authorList>
            <person name="Varghese N."/>
            <person name="Submissions S."/>
        </authorList>
    </citation>
    <scope>NUCLEOTIDE SEQUENCE [LARGE SCALE GENOMIC DNA]</scope>
    <source>
        <strain evidence="1 2">CGMCC 1.7287</strain>
    </source>
</reference>
<dbReference type="EMBL" id="FXWV01000002">
    <property type="protein sequence ID" value="SMR71338.1"/>
    <property type="molecule type" value="Genomic_DNA"/>
</dbReference>
<organism evidence="1 2">
    <name type="scientific">Marinobacterium sediminicola</name>
    <dbReference type="NCBI Taxonomy" id="518898"/>
    <lineage>
        <taxon>Bacteria</taxon>
        <taxon>Pseudomonadati</taxon>
        <taxon>Pseudomonadota</taxon>
        <taxon>Gammaproteobacteria</taxon>
        <taxon>Oceanospirillales</taxon>
        <taxon>Oceanospirillaceae</taxon>
        <taxon>Marinobacterium</taxon>
    </lineage>
</organism>
<dbReference type="RefSeq" id="WP_239039537.1">
    <property type="nucleotide sequence ID" value="NZ_BAAAEY010000001.1"/>
</dbReference>
<evidence type="ECO:0000313" key="1">
    <source>
        <dbReference type="EMBL" id="SMR71338.1"/>
    </source>
</evidence>
<dbReference type="Proteomes" id="UP001159257">
    <property type="component" value="Unassembled WGS sequence"/>
</dbReference>
<evidence type="ECO:0000313" key="2">
    <source>
        <dbReference type="Proteomes" id="UP001159257"/>
    </source>
</evidence>
<keyword evidence="2" id="KW-1185">Reference proteome</keyword>
<gene>
    <name evidence="1" type="ORF">SAMN04487964_10238</name>
</gene>
<name>A0ABY1RX10_9GAMM</name>
<proteinExistence type="predicted"/>